<feature type="region of interest" description="Disordered" evidence="6">
    <location>
        <begin position="434"/>
        <end position="456"/>
    </location>
</feature>
<evidence type="ECO:0000313" key="8">
    <source>
        <dbReference type="Proteomes" id="UP000308549"/>
    </source>
</evidence>
<dbReference type="Pfam" id="PF03055">
    <property type="entry name" value="RPE65"/>
    <property type="match status" value="1"/>
</dbReference>
<dbReference type="OrthoDB" id="407010at2759"/>
<feature type="binding site" evidence="5">
    <location>
        <position position="293"/>
    </location>
    <ligand>
        <name>Fe cation</name>
        <dbReference type="ChEBI" id="CHEBI:24875"/>
        <note>catalytic</note>
    </ligand>
</feature>
<dbReference type="PANTHER" id="PTHR10543:SF24">
    <property type="entry name" value="CAROTENOID ISOMEROOXYGENASE"/>
    <property type="match status" value="1"/>
</dbReference>
<dbReference type="GO" id="GO:0016121">
    <property type="term" value="P:carotene catabolic process"/>
    <property type="evidence" value="ECO:0007669"/>
    <property type="project" value="TreeGrafter"/>
</dbReference>
<proteinExistence type="inferred from homology"/>
<feature type="region of interest" description="Disordered" evidence="6">
    <location>
        <begin position="1"/>
        <end position="25"/>
    </location>
</feature>
<accession>A0A4U0TLU1</accession>
<evidence type="ECO:0000313" key="7">
    <source>
        <dbReference type="EMBL" id="TKA22874.1"/>
    </source>
</evidence>
<feature type="binding site" evidence="5">
    <location>
        <position position="240"/>
    </location>
    <ligand>
        <name>Fe cation</name>
        <dbReference type="ChEBI" id="CHEBI:24875"/>
        <note>catalytic</note>
    </ligand>
</feature>
<evidence type="ECO:0000256" key="6">
    <source>
        <dbReference type="SAM" id="MobiDB-lite"/>
    </source>
</evidence>
<dbReference type="EMBL" id="NAJL01000064">
    <property type="protein sequence ID" value="TKA22874.1"/>
    <property type="molecule type" value="Genomic_DNA"/>
</dbReference>
<keyword evidence="4 5" id="KW-0408">Iron</keyword>
<dbReference type="PANTHER" id="PTHR10543">
    <property type="entry name" value="BETA-CAROTENE DIOXYGENASE"/>
    <property type="match status" value="1"/>
</dbReference>
<feature type="binding site" evidence="5">
    <location>
        <position position="363"/>
    </location>
    <ligand>
        <name>Fe cation</name>
        <dbReference type="ChEBI" id="CHEBI:24875"/>
        <note>catalytic</note>
    </ligand>
</feature>
<dbReference type="GO" id="GO:0046872">
    <property type="term" value="F:metal ion binding"/>
    <property type="evidence" value="ECO:0007669"/>
    <property type="project" value="UniProtKB-KW"/>
</dbReference>
<feature type="binding site" evidence="5">
    <location>
        <position position="575"/>
    </location>
    <ligand>
        <name>Fe cation</name>
        <dbReference type="ChEBI" id="CHEBI:24875"/>
        <note>catalytic</note>
    </ligand>
</feature>
<keyword evidence="2 5" id="KW-0479">Metal-binding</keyword>
<dbReference type="GO" id="GO:0010436">
    <property type="term" value="F:carotenoid dioxygenase activity"/>
    <property type="evidence" value="ECO:0007669"/>
    <property type="project" value="TreeGrafter"/>
</dbReference>
<sequence>MKQAEVLEKHGSLPMEGSKTTDTRTDNAQHFRDWPNAAGFNAPGDQREKVSLHITGAFPSWVAGSLYRTGPGSYKVPVTGKTKPAREEFKISHWFDGFTTIHRFDLIAGEGGRCGEVHYSSRSQTDELIEHARKTGRLDCITFGQKRDPCDSLYKKVKTVFEPHITGGPHTRNVGVVFRDILPSEAKTLTIEQRSERKLLTVTTDNNSAKHFDADTLEPLGVTEQRHVHPELTGPLSAAHAEHDPVTGDVFNYNLDFGPRGPIYRIFRASPATGETEVLAKISGNDIQGAYIHSFFLTENFVILCVWNAHYRLKGVSLLWERNILDSIAPFNSKNDVVWLVVDRRHGRGLVKKLTSPAFFSFHSINAWEQAGTGDAGSVDIMCELFEFDNMDILHKMYYRNLVSNEAGALAKNPAAGKRTASGLVRYKLAGIPTTTTRRSSQSTASDSRSPRAERVLDIRSPAAGDLPRINPTLATKPHRYVWSTVNRGRSSFIDGLVKTDTFEKTCVHWDCDKHTPGEPIFIPAPDAESEDDGVLLCVVLNGETETSYLLCLDARTMQEVGRAEVGRAVGFGFHGRFVPT</sequence>
<evidence type="ECO:0000256" key="5">
    <source>
        <dbReference type="PIRSR" id="PIRSR604294-1"/>
    </source>
</evidence>
<dbReference type="AlphaFoldDB" id="A0A4U0TLU1"/>
<gene>
    <name evidence="7" type="ORF">B0A50_07813</name>
</gene>
<comment type="caution">
    <text evidence="7">The sequence shown here is derived from an EMBL/GenBank/DDBJ whole genome shotgun (WGS) entry which is preliminary data.</text>
</comment>
<evidence type="ECO:0000256" key="4">
    <source>
        <dbReference type="ARBA" id="ARBA00023004"/>
    </source>
</evidence>
<keyword evidence="3" id="KW-0560">Oxidoreductase</keyword>
<evidence type="ECO:0000256" key="2">
    <source>
        <dbReference type="ARBA" id="ARBA00022723"/>
    </source>
</evidence>
<comment type="similarity">
    <text evidence="1">Belongs to the carotenoid oxygenase family.</text>
</comment>
<name>A0A4U0TLU1_9PEZI</name>
<reference evidence="7 8" key="1">
    <citation type="submission" date="2017-03" db="EMBL/GenBank/DDBJ databases">
        <title>Genomes of endolithic fungi from Antarctica.</title>
        <authorList>
            <person name="Coleine C."/>
            <person name="Masonjones S."/>
            <person name="Stajich J.E."/>
        </authorList>
    </citation>
    <scope>NUCLEOTIDE SEQUENCE [LARGE SCALE GENOMIC DNA]</scope>
    <source>
        <strain evidence="7 8">CCFEE 6315</strain>
    </source>
</reference>
<organism evidence="7 8">
    <name type="scientific">Salinomyces thailandicus</name>
    <dbReference type="NCBI Taxonomy" id="706561"/>
    <lineage>
        <taxon>Eukaryota</taxon>
        <taxon>Fungi</taxon>
        <taxon>Dikarya</taxon>
        <taxon>Ascomycota</taxon>
        <taxon>Pezizomycotina</taxon>
        <taxon>Dothideomycetes</taxon>
        <taxon>Dothideomycetidae</taxon>
        <taxon>Mycosphaerellales</taxon>
        <taxon>Teratosphaeriaceae</taxon>
        <taxon>Salinomyces</taxon>
    </lineage>
</organism>
<evidence type="ECO:0000256" key="3">
    <source>
        <dbReference type="ARBA" id="ARBA00023002"/>
    </source>
</evidence>
<protein>
    <submittedName>
        <fullName evidence="7">Uncharacterized protein</fullName>
    </submittedName>
</protein>
<comment type="cofactor">
    <cofactor evidence="5">
        <name>Fe(2+)</name>
        <dbReference type="ChEBI" id="CHEBI:29033"/>
    </cofactor>
    <text evidence="5">Binds 1 Fe(2+) ion per subunit.</text>
</comment>
<feature type="compositionally biased region" description="Basic and acidic residues" evidence="6">
    <location>
        <begin position="1"/>
        <end position="11"/>
    </location>
</feature>
<dbReference type="InterPro" id="IPR004294">
    <property type="entry name" value="Carotenoid_Oase"/>
</dbReference>
<keyword evidence="8" id="KW-1185">Reference proteome</keyword>
<evidence type="ECO:0000256" key="1">
    <source>
        <dbReference type="ARBA" id="ARBA00006787"/>
    </source>
</evidence>
<dbReference type="Proteomes" id="UP000308549">
    <property type="component" value="Unassembled WGS sequence"/>
</dbReference>
<feature type="compositionally biased region" description="Low complexity" evidence="6">
    <location>
        <begin position="434"/>
        <end position="448"/>
    </location>
</feature>